<keyword evidence="2" id="KW-1185">Reference proteome</keyword>
<name>A0ABP8LSW2_9BACT</name>
<comment type="caution">
    <text evidence="1">The sequence shown here is derived from an EMBL/GenBank/DDBJ whole genome shotgun (WGS) entry which is preliminary data.</text>
</comment>
<organism evidence="1 2">
    <name type="scientific">Ravibacter arvi</name>
    <dbReference type="NCBI Taxonomy" id="2051041"/>
    <lineage>
        <taxon>Bacteria</taxon>
        <taxon>Pseudomonadati</taxon>
        <taxon>Bacteroidota</taxon>
        <taxon>Cytophagia</taxon>
        <taxon>Cytophagales</taxon>
        <taxon>Spirosomataceae</taxon>
        <taxon>Ravibacter</taxon>
    </lineage>
</organism>
<protein>
    <submittedName>
        <fullName evidence="1">Uncharacterized protein</fullName>
    </submittedName>
</protein>
<dbReference type="EMBL" id="BAABEY010000011">
    <property type="protein sequence ID" value="GAA4434614.1"/>
    <property type="molecule type" value="Genomic_DNA"/>
</dbReference>
<evidence type="ECO:0000313" key="2">
    <source>
        <dbReference type="Proteomes" id="UP001501508"/>
    </source>
</evidence>
<accession>A0ABP8LSW2</accession>
<dbReference type="Proteomes" id="UP001501508">
    <property type="component" value="Unassembled WGS sequence"/>
</dbReference>
<sequence>MSYEEFLGTLSDTVPPEFSNEILRALWYEARGDWEQAHEIAQEKEGTKAYDRLHAYLHRVEGDEWNAGYWYRRSGAPMPGVPFKEEWAELVKTHL</sequence>
<dbReference type="RefSeq" id="WP_345026961.1">
    <property type="nucleotide sequence ID" value="NZ_BAABEY010000011.1"/>
</dbReference>
<gene>
    <name evidence="1" type="ORF">GCM10023091_09840</name>
</gene>
<evidence type="ECO:0000313" key="1">
    <source>
        <dbReference type="EMBL" id="GAA4434614.1"/>
    </source>
</evidence>
<proteinExistence type="predicted"/>
<reference evidence="2" key="1">
    <citation type="journal article" date="2019" name="Int. J. Syst. Evol. Microbiol.">
        <title>The Global Catalogue of Microorganisms (GCM) 10K type strain sequencing project: providing services to taxonomists for standard genome sequencing and annotation.</title>
        <authorList>
            <consortium name="The Broad Institute Genomics Platform"/>
            <consortium name="The Broad Institute Genome Sequencing Center for Infectious Disease"/>
            <person name="Wu L."/>
            <person name="Ma J."/>
        </authorList>
    </citation>
    <scope>NUCLEOTIDE SEQUENCE [LARGE SCALE GENOMIC DNA]</scope>
    <source>
        <strain evidence="2">JCM 31920</strain>
    </source>
</reference>